<gene>
    <name evidence="2" type="ORF">EV670_2037</name>
</gene>
<feature type="domain" description="Beta-lactamase hydrolase-like protein phosphatase-like" evidence="1">
    <location>
        <begin position="10"/>
        <end position="115"/>
    </location>
</feature>
<keyword evidence="3" id="KW-1185">Reference proteome</keyword>
<evidence type="ECO:0000313" key="3">
    <source>
        <dbReference type="Proteomes" id="UP000293671"/>
    </source>
</evidence>
<dbReference type="InterPro" id="IPR005939">
    <property type="entry name" value="BLH_phosphatase-like"/>
</dbReference>
<accession>A0A4Q7VMT5</accession>
<dbReference type="AlphaFoldDB" id="A0A4Q7VMT5"/>
<dbReference type="EMBL" id="SHKP01000006">
    <property type="protein sequence ID" value="RZT97646.1"/>
    <property type="molecule type" value="Genomic_DNA"/>
</dbReference>
<dbReference type="Gene3D" id="3.90.190.10">
    <property type="entry name" value="Protein tyrosine phosphatase superfamily"/>
    <property type="match status" value="1"/>
</dbReference>
<dbReference type="NCBIfam" id="TIGR01244">
    <property type="entry name" value="TIGR01244 family sulfur transferase"/>
    <property type="match status" value="1"/>
</dbReference>
<dbReference type="Proteomes" id="UP000293671">
    <property type="component" value="Unassembled WGS sequence"/>
</dbReference>
<protein>
    <submittedName>
        <fullName evidence="2">Uncharacterized protein (TIGR01244 family)</fullName>
    </submittedName>
</protein>
<name>A0A4Q7VMT5_9BURK</name>
<reference evidence="2 3" key="1">
    <citation type="submission" date="2019-02" db="EMBL/GenBank/DDBJ databases">
        <title>Genomic Encyclopedia of Type Strains, Phase IV (KMG-IV): sequencing the most valuable type-strain genomes for metagenomic binning, comparative biology and taxonomic classification.</title>
        <authorList>
            <person name="Goeker M."/>
        </authorList>
    </citation>
    <scope>NUCLEOTIDE SEQUENCE [LARGE SCALE GENOMIC DNA]</scope>
    <source>
        <strain evidence="2 3">DSM 19570</strain>
    </source>
</reference>
<dbReference type="InterPro" id="IPR029021">
    <property type="entry name" value="Prot-tyrosine_phosphatase-like"/>
</dbReference>
<proteinExistence type="predicted"/>
<evidence type="ECO:0000313" key="2">
    <source>
        <dbReference type="EMBL" id="RZT97646.1"/>
    </source>
</evidence>
<dbReference type="GO" id="GO:0016787">
    <property type="term" value="F:hydrolase activity"/>
    <property type="evidence" value="ECO:0007669"/>
    <property type="project" value="InterPro"/>
</dbReference>
<dbReference type="Pfam" id="PF04273">
    <property type="entry name" value="BLH_phosphatase"/>
    <property type="match status" value="1"/>
</dbReference>
<evidence type="ECO:0000259" key="1">
    <source>
        <dbReference type="Pfam" id="PF04273"/>
    </source>
</evidence>
<comment type="caution">
    <text evidence="2">The sequence shown here is derived from an EMBL/GenBank/DDBJ whole genome shotgun (WGS) entry which is preliminary data.</text>
</comment>
<organism evidence="2 3">
    <name type="scientific">Rivibacter subsaxonicus</name>
    <dbReference type="NCBI Taxonomy" id="457575"/>
    <lineage>
        <taxon>Bacteria</taxon>
        <taxon>Pseudomonadati</taxon>
        <taxon>Pseudomonadota</taxon>
        <taxon>Betaproteobacteria</taxon>
        <taxon>Burkholderiales</taxon>
        <taxon>Rivibacter</taxon>
    </lineage>
</organism>
<sequence length="120" mass="12400">MSIDLPAFRLNADIATAPQLGPEHMAAAAAAGFRSVINNRPDGEGGPHQPSNAAVEAAARAAGLEYAYLPVAGGYQSPEEAQAMAALMERLPKPVLAFCRSGSRSGRLYALSLAAARDAH</sequence>